<feature type="signal peptide" evidence="9">
    <location>
        <begin position="1"/>
        <end position="21"/>
    </location>
</feature>
<evidence type="ECO:0000256" key="5">
    <source>
        <dbReference type="ARBA" id="ARBA00022974"/>
    </source>
</evidence>
<feature type="chain" id="PRO_5013346993" evidence="9">
    <location>
        <begin position="22"/>
        <end position="1776"/>
    </location>
</feature>
<evidence type="ECO:0000256" key="4">
    <source>
        <dbReference type="ARBA" id="ARBA00022729"/>
    </source>
</evidence>
<dbReference type="PROSITE" id="PS51390">
    <property type="entry name" value="WAP"/>
    <property type="match status" value="3"/>
</dbReference>
<dbReference type="Pfam" id="PF13927">
    <property type="entry name" value="Ig_3"/>
    <property type="match status" value="3"/>
</dbReference>
<dbReference type="EMBL" id="NEDP02076662">
    <property type="protein sequence ID" value="OWF36203.1"/>
    <property type="molecule type" value="Genomic_DNA"/>
</dbReference>
<feature type="domain" description="WAP" evidence="14">
    <location>
        <begin position="284"/>
        <end position="333"/>
    </location>
</feature>
<dbReference type="InterPro" id="IPR020901">
    <property type="entry name" value="Prtase_inh_Kunz-CS"/>
</dbReference>
<feature type="domain" description="BPTI/Kunitz inhibitor" evidence="10">
    <location>
        <begin position="550"/>
        <end position="600"/>
    </location>
</feature>
<evidence type="ECO:0000259" key="10">
    <source>
        <dbReference type="PROSITE" id="PS50279"/>
    </source>
</evidence>
<evidence type="ECO:0000256" key="7">
    <source>
        <dbReference type="ARBA" id="ARBA00023180"/>
    </source>
</evidence>
<evidence type="ECO:0000256" key="9">
    <source>
        <dbReference type="SAM" id="SignalP"/>
    </source>
</evidence>
<dbReference type="InterPro" id="IPR010909">
    <property type="entry name" value="PLAC"/>
</dbReference>
<feature type="domain" description="BPTI/Kunitz inhibitor" evidence="10">
    <location>
        <begin position="1388"/>
        <end position="1438"/>
    </location>
</feature>
<dbReference type="OrthoDB" id="5950222at2759"/>
<feature type="domain" description="Ig-like" evidence="11">
    <location>
        <begin position="1553"/>
        <end position="1635"/>
    </location>
</feature>
<dbReference type="Pfam" id="PF00041">
    <property type="entry name" value="fn3"/>
    <property type="match status" value="1"/>
</dbReference>
<dbReference type="PROSITE" id="PS50900">
    <property type="entry name" value="PLAC"/>
    <property type="match status" value="1"/>
</dbReference>
<evidence type="ECO:0000256" key="3">
    <source>
        <dbReference type="ARBA" id="ARBA00022690"/>
    </source>
</evidence>
<dbReference type="CDD" id="cd22639">
    <property type="entry name" value="Kunitz_papilin_lacunin-like"/>
    <property type="match status" value="1"/>
</dbReference>
<dbReference type="InterPro" id="IPR050098">
    <property type="entry name" value="TFPI/VKTCI-like"/>
</dbReference>
<keyword evidence="2" id="KW-0272">Extracellular matrix</keyword>
<comment type="caution">
    <text evidence="15">The sequence shown here is derived from an EMBL/GenBank/DDBJ whole genome shotgun (WGS) entry which is preliminary data.</text>
</comment>
<comment type="subcellular location">
    <subcellularLocation>
        <location evidence="1">Secreted</location>
        <location evidence="1">Extracellular space</location>
        <location evidence="1">Extracellular matrix</location>
    </subcellularLocation>
</comment>
<dbReference type="SMART" id="SM00060">
    <property type="entry name" value="FN3"/>
    <property type="match status" value="1"/>
</dbReference>
<feature type="domain" description="Ig-like" evidence="11">
    <location>
        <begin position="1654"/>
        <end position="1725"/>
    </location>
</feature>
<gene>
    <name evidence="15" type="ORF">KP79_PYT10758</name>
</gene>
<dbReference type="SUPFAM" id="SSF49265">
    <property type="entry name" value="Fibronectin type III"/>
    <property type="match status" value="1"/>
</dbReference>
<feature type="domain" description="PLAC" evidence="13">
    <location>
        <begin position="1732"/>
        <end position="1771"/>
    </location>
</feature>
<dbReference type="PROSITE" id="PS50279">
    <property type="entry name" value="BPTI_KUNITZ_2"/>
    <property type="match status" value="13"/>
</dbReference>
<dbReference type="SMART" id="SM00409">
    <property type="entry name" value="IG"/>
    <property type="match status" value="3"/>
</dbReference>
<dbReference type="Gene3D" id="4.10.410.10">
    <property type="entry name" value="Pancreatic trypsin inhibitor Kunitz domain"/>
    <property type="match status" value="13"/>
</dbReference>
<dbReference type="PANTHER" id="PTHR10083">
    <property type="entry name" value="KUNITZ-TYPE PROTEASE INHIBITOR-RELATED"/>
    <property type="match status" value="1"/>
</dbReference>
<dbReference type="SUPFAM" id="SSF57362">
    <property type="entry name" value="BPTI-like"/>
    <property type="match status" value="13"/>
</dbReference>
<dbReference type="InterPro" id="IPR003599">
    <property type="entry name" value="Ig_sub"/>
</dbReference>
<dbReference type="CDD" id="cd22635">
    <property type="entry name" value="Kunitz_papilin"/>
    <property type="match status" value="1"/>
</dbReference>
<evidence type="ECO:0000256" key="8">
    <source>
        <dbReference type="SAM" id="MobiDB-lite"/>
    </source>
</evidence>
<dbReference type="Gene3D" id="4.10.75.10">
    <property type="entry name" value="Elafin-like"/>
    <property type="match status" value="3"/>
</dbReference>
<evidence type="ECO:0000259" key="12">
    <source>
        <dbReference type="PROSITE" id="PS50853"/>
    </source>
</evidence>
<dbReference type="SUPFAM" id="SSF48726">
    <property type="entry name" value="Immunoglobulin"/>
    <property type="match status" value="3"/>
</dbReference>
<dbReference type="PANTHER" id="PTHR10083:SF374">
    <property type="entry name" value="BPTI_KUNITZ INHIBITOR DOMAIN-CONTAINING PROTEIN"/>
    <property type="match status" value="1"/>
</dbReference>
<evidence type="ECO:0000256" key="2">
    <source>
        <dbReference type="ARBA" id="ARBA00022530"/>
    </source>
</evidence>
<feature type="domain" description="BPTI/Kunitz inhibitor" evidence="10">
    <location>
        <begin position="1217"/>
        <end position="1267"/>
    </location>
</feature>
<dbReference type="Gene3D" id="2.60.40.10">
    <property type="entry name" value="Immunoglobulins"/>
    <property type="match status" value="4"/>
</dbReference>
<dbReference type="FunFam" id="4.10.410.10:FF:000020">
    <property type="entry name" value="Collagen, type VI, alpha 3"/>
    <property type="match status" value="7"/>
</dbReference>
<dbReference type="InterPro" id="IPR036880">
    <property type="entry name" value="Kunitz_BPTI_sf"/>
</dbReference>
<accession>A0A210PI92</accession>
<keyword evidence="3" id="KW-0646">Protease inhibitor</keyword>
<dbReference type="InterPro" id="IPR036116">
    <property type="entry name" value="FN3_sf"/>
</dbReference>
<sequence>MVGLVLGYGFLVIVILAGSSAQDNTTQQSKVVVEPDEPILVGGCAGTRYGCCEDRLTSALGENRQGCPETEPVLIGGCAGTRYGCCEDGVSSALGESRYGCPETRTQQPPVVGGCGSTPYGCCEDGVSSALGENRYGCPETRTQQPPVVGGCGSTRYGCCEDGVSSALGENRYGCPETRTPRPPLLGGCRGTRYGCCADGRTSALGENRHGCPETLVTSDVCRLDSERGSCSDYTVRWYYNSDESRCERFWYGSCDGNGNNFADEQECNAACVNAPVVTSAPREEYKPGQCPPVARDRSGSCDSECQSDYDCQGAQKCCTSSSGCGRSCRSPQGETEEFKPGSCPVIPLGRMGACVEECRSDYECLADQKCCSNGCGHTCRDTQYERPEYKEGQCPVLRQGEVGTCANECQTDYQCSGTQKCCYNGCGYSCFQSGDQRVVPMTAPRDLTPVSVDGNALAVTLNWQPPKDTNGQIERYMLYYTTNAREEEDSWNRQEMVGDHLTSTVNNLKPNTLYYFKIRASNREGMGPASKPVFYTTPNEMVAPTGLLCEREPMRGQCTDYVVRWHYDRDDARCKRFWYGGCNSNGNNFESEEKCLQNCKTPVKVQDVCVLPSVTGRCRAAHRRYFFNSATGSCELFTYGGCNGNANRFTTREECVARCGGRVDNRRLCVVSQYGCCRDGVTPADGPDNYGCPDHCVRSEFGCCEDQVTAATGPNEEGCDGVDGGSGDMDTDNDCRENVHGCCPDGTPASGPNEEGCDRTVDVEIKPSSGDECNKPQMRGPCSDYTVKWFHNTDEKRCERFWYGGCQGNGNKFESEEECTRTCVEKTQDINLPCKLPKDIGPCRALVPRFYFNQQTERCEQFGYGGCQGNANNFATVDLCRQTCEEIIVEELDTCQQPMEIGPCRASYPRFYYNSQTRECTQFTYGGCDGNDNNFATREKCVQHCAPNVIPSVTDAPVVPVEEKDICLLAYETGSCSEAHSRWYYDFNEGFCKQFVYGGCGQNENNFNSKEECENSCSREHVCGSGESNSPIQCNAYIRRYRYDRESATCQEFIYGGCGGNSNNFATQEACLRKCITGGSVTRPMSQKEICALPKESGPCFAYMRRYFFDSDTGSCEQFIYGGCSGNQNNFENIETCQEKCAEDTVDGSGEVETDSSEYCGLEMDAGPCRSSVPSWYYSHTEGRCKEFLYGGCGGNNNRFNSQIVCEASCSGDAVCMLQPDKGNCVRSVQRYYYDVSQDACVSLDYGGCGGNANNFESRAACVGKCGGSYVTPEPHSDNVCAMDNDRGSCSNYAVQWFYNQDEGVCGRFWYGGCDGNGNRFSTEQECKQRCGVEVVTARPRPTYAPVTVRPTYAPVTTPRPDPVYTPRPAYTTPNPDTNVIVEYDICDLDQARGQCSNYTVKWYFNKDDQKCMRFWYGGCDGNANNFDDEAECQNICVERRRPVDPSSGGSEETGLIDGDYTSIIEQPGQDVMLPCSGYKPGTNTGTIAWYRDAFLVSNDRRYVNYQNGSLLIRSISSQDSGVYACRVTNGNVLPYIERYRLQVEVAIGIFPTPAKIVVKPGGNAFLHCQAYGTPRPSVSWTKGGNQVLSGGKFAVFDNGTLIISQVNVQDTGDYVCMGSNGVSTPAERIMMLSIRESLRVAIDDINIKKPREGDRLYLTCRGYGYPEPTLMWERLGRPLQNSPGVFVRGGDLRITSLTLDDTGLYTCIANNNEEKVEDDISIQVLQKDATLPDCKDRAPLMKCRLIVTAMLCNYSIYSKQCCGSCERERSRLIG</sequence>
<evidence type="ECO:0000256" key="1">
    <source>
        <dbReference type="ARBA" id="ARBA00004498"/>
    </source>
</evidence>
<feature type="domain" description="BPTI/Kunitz inhibitor" evidence="10">
    <location>
        <begin position="835"/>
        <end position="885"/>
    </location>
</feature>
<dbReference type="FunFam" id="4.10.410.10:FF:000004">
    <property type="entry name" value="Tissue factor pathway inhibitor"/>
    <property type="match status" value="1"/>
</dbReference>
<feature type="domain" description="BPTI/Kunitz inhibitor" evidence="10">
    <location>
        <begin position="968"/>
        <end position="1018"/>
    </location>
</feature>
<feature type="domain" description="WAP" evidence="14">
    <location>
        <begin position="337"/>
        <end position="384"/>
    </location>
</feature>
<dbReference type="InterPro" id="IPR003598">
    <property type="entry name" value="Ig_sub2"/>
</dbReference>
<dbReference type="PRINTS" id="PR00759">
    <property type="entry name" value="BASICPTASE"/>
</dbReference>
<dbReference type="InterPro" id="IPR002223">
    <property type="entry name" value="Kunitz_BPTI"/>
</dbReference>
<reference evidence="15 16" key="1">
    <citation type="journal article" date="2017" name="Nat. Ecol. Evol.">
        <title>Scallop genome provides insights into evolution of bilaterian karyotype and development.</title>
        <authorList>
            <person name="Wang S."/>
            <person name="Zhang J."/>
            <person name="Jiao W."/>
            <person name="Li J."/>
            <person name="Xun X."/>
            <person name="Sun Y."/>
            <person name="Guo X."/>
            <person name="Huan P."/>
            <person name="Dong B."/>
            <person name="Zhang L."/>
            <person name="Hu X."/>
            <person name="Sun X."/>
            <person name="Wang J."/>
            <person name="Zhao C."/>
            <person name="Wang Y."/>
            <person name="Wang D."/>
            <person name="Huang X."/>
            <person name="Wang R."/>
            <person name="Lv J."/>
            <person name="Li Y."/>
            <person name="Zhang Z."/>
            <person name="Liu B."/>
            <person name="Lu W."/>
            <person name="Hui Y."/>
            <person name="Liang J."/>
            <person name="Zhou Z."/>
            <person name="Hou R."/>
            <person name="Li X."/>
            <person name="Liu Y."/>
            <person name="Li H."/>
            <person name="Ning X."/>
            <person name="Lin Y."/>
            <person name="Zhao L."/>
            <person name="Xing Q."/>
            <person name="Dou J."/>
            <person name="Li Y."/>
            <person name="Mao J."/>
            <person name="Guo H."/>
            <person name="Dou H."/>
            <person name="Li T."/>
            <person name="Mu C."/>
            <person name="Jiang W."/>
            <person name="Fu Q."/>
            <person name="Fu X."/>
            <person name="Miao Y."/>
            <person name="Liu J."/>
            <person name="Yu Q."/>
            <person name="Li R."/>
            <person name="Liao H."/>
            <person name="Li X."/>
            <person name="Kong Y."/>
            <person name="Jiang Z."/>
            <person name="Chourrout D."/>
            <person name="Li R."/>
            <person name="Bao Z."/>
        </authorList>
    </citation>
    <scope>NUCLEOTIDE SEQUENCE [LARGE SCALE GENOMIC DNA]</scope>
    <source>
        <strain evidence="15 16">PY_sf001</strain>
    </source>
</reference>
<dbReference type="CDD" id="cd00109">
    <property type="entry name" value="Kunitz-type"/>
    <property type="match status" value="8"/>
</dbReference>
<feature type="domain" description="BPTI/Kunitz inhibitor" evidence="10">
    <location>
        <begin position="1018"/>
        <end position="1076"/>
    </location>
</feature>
<dbReference type="FunFam" id="4.10.410.10:FF:000021">
    <property type="entry name" value="Serine protease inhibitor, putative"/>
    <property type="match status" value="2"/>
</dbReference>
<dbReference type="InterPro" id="IPR013783">
    <property type="entry name" value="Ig-like_fold"/>
</dbReference>
<dbReference type="CDD" id="cd00063">
    <property type="entry name" value="FN3"/>
    <property type="match status" value="1"/>
</dbReference>
<dbReference type="PROSITE" id="PS50853">
    <property type="entry name" value="FN3"/>
    <property type="match status" value="1"/>
</dbReference>
<dbReference type="GO" id="GO:0005615">
    <property type="term" value="C:extracellular space"/>
    <property type="evidence" value="ECO:0007669"/>
    <property type="project" value="TreeGrafter"/>
</dbReference>
<dbReference type="Proteomes" id="UP000242188">
    <property type="component" value="Unassembled WGS sequence"/>
</dbReference>
<dbReference type="Pfam" id="PF00014">
    <property type="entry name" value="Kunitz_BPTI"/>
    <property type="match status" value="13"/>
</dbReference>
<dbReference type="InterPro" id="IPR003961">
    <property type="entry name" value="FN3_dom"/>
</dbReference>
<dbReference type="SMART" id="SM00217">
    <property type="entry name" value="WAP"/>
    <property type="match status" value="3"/>
</dbReference>
<feature type="domain" description="BPTI/Kunitz inhibitor" evidence="10">
    <location>
        <begin position="896"/>
        <end position="946"/>
    </location>
</feature>
<evidence type="ECO:0000256" key="6">
    <source>
        <dbReference type="ARBA" id="ARBA00023157"/>
    </source>
</evidence>
<dbReference type="CDD" id="cd00199">
    <property type="entry name" value="WAP"/>
    <property type="match status" value="3"/>
</dbReference>
<evidence type="ECO:0000259" key="13">
    <source>
        <dbReference type="PROSITE" id="PS50900"/>
    </source>
</evidence>
<feature type="domain" description="BPTI/Kunitz inhibitor" evidence="10">
    <location>
        <begin position="1161"/>
        <end position="1211"/>
    </location>
</feature>
<feature type="region of interest" description="Disordered" evidence="8">
    <location>
        <begin position="1352"/>
        <end position="1373"/>
    </location>
</feature>
<protein>
    <submittedName>
        <fullName evidence="15">Papilin</fullName>
    </submittedName>
</protein>
<keyword evidence="4 9" id="KW-0732">Signal</keyword>
<evidence type="ECO:0000259" key="11">
    <source>
        <dbReference type="PROSITE" id="PS50835"/>
    </source>
</evidence>
<name>A0A210PI92_MIZYE</name>
<keyword evidence="5" id="KW-0654">Proteoglycan</keyword>
<feature type="domain" description="BPTI/Kunitz inhibitor" evidence="10">
    <location>
        <begin position="610"/>
        <end position="660"/>
    </location>
</feature>
<feature type="domain" description="BPTI/Kunitz inhibitor" evidence="10">
    <location>
        <begin position="774"/>
        <end position="824"/>
    </location>
</feature>
<keyword evidence="6" id="KW-1015">Disulfide bond</keyword>
<dbReference type="PROSITE" id="PS50835">
    <property type="entry name" value="IG_LIKE"/>
    <property type="match status" value="3"/>
</dbReference>
<proteinExistence type="predicted"/>
<evidence type="ECO:0000259" key="14">
    <source>
        <dbReference type="PROSITE" id="PS51390"/>
    </source>
</evidence>
<dbReference type="Pfam" id="PF00095">
    <property type="entry name" value="WAP"/>
    <property type="match status" value="3"/>
</dbReference>
<dbReference type="FunFam" id="4.10.410.10:FF:000017">
    <property type="entry name" value="papilin isoform X2"/>
    <property type="match status" value="1"/>
</dbReference>
<dbReference type="SMART" id="SM00408">
    <property type="entry name" value="IGc2"/>
    <property type="match status" value="3"/>
</dbReference>
<evidence type="ECO:0000313" key="16">
    <source>
        <dbReference type="Proteomes" id="UP000242188"/>
    </source>
</evidence>
<feature type="domain" description="BPTI/Kunitz inhibitor" evidence="10">
    <location>
        <begin position="1282"/>
        <end position="1332"/>
    </location>
</feature>
<feature type="domain" description="Ig-like" evidence="11">
    <location>
        <begin position="1447"/>
        <end position="1533"/>
    </location>
</feature>
<feature type="domain" description="WAP" evidence="14">
    <location>
        <begin position="388"/>
        <end position="435"/>
    </location>
</feature>
<dbReference type="Pfam" id="PF08686">
    <property type="entry name" value="PLAC"/>
    <property type="match status" value="1"/>
</dbReference>
<dbReference type="InterPro" id="IPR006150">
    <property type="entry name" value="Cys_repeat_1"/>
</dbReference>
<dbReference type="InterPro" id="IPR007110">
    <property type="entry name" value="Ig-like_dom"/>
</dbReference>
<dbReference type="SMART" id="SM00131">
    <property type="entry name" value="KU"/>
    <property type="match status" value="13"/>
</dbReference>
<organism evidence="15 16">
    <name type="scientific">Mizuhopecten yessoensis</name>
    <name type="common">Japanese scallop</name>
    <name type="synonym">Patinopecten yessoensis</name>
    <dbReference type="NCBI Taxonomy" id="6573"/>
    <lineage>
        <taxon>Eukaryota</taxon>
        <taxon>Metazoa</taxon>
        <taxon>Spiralia</taxon>
        <taxon>Lophotrochozoa</taxon>
        <taxon>Mollusca</taxon>
        <taxon>Bivalvia</taxon>
        <taxon>Autobranchia</taxon>
        <taxon>Pteriomorphia</taxon>
        <taxon>Pectinida</taxon>
        <taxon>Pectinoidea</taxon>
        <taxon>Pectinidae</taxon>
        <taxon>Mizuhopecten</taxon>
    </lineage>
</organism>
<feature type="domain" description="BPTI/Kunitz inhibitor" evidence="10">
    <location>
        <begin position="222"/>
        <end position="272"/>
    </location>
</feature>
<feature type="domain" description="BPTI/Kunitz inhibitor" evidence="10">
    <location>
        <begin position="1092"/>
        <end position="1142"/>
    </location>
</feature>
<keyword evidence="2" id="KW-0964">Secreted</keyword>
<keyword evidence="7" id="KW-0325">Glycoprotein</keyword>
<dbReference type="PROSITE" id="PS00280">
    <property type="entry name" value="BPTI_KUNITZ_1"/>
    <property type="match status" value="7"/>
</dbReference>
<feature type="domain" description="Fibronectin type-III" evidence="12">
    <location>
        <begin position="444"/>
        <end position="541"/>
    </location>
</feature>
<dbReference type="GO" id="GO:0004867">
    <property type="term" value="F:serine-type endopeptidase inhibitor activity"/>
    <property type="evidence" value="ECO:0007669"/>
    <property type="project" value="InterPro"/>
</dbReference>
<dbReference type="InterPro" id="IPR036179">
    <property type="entry name" value="Ig-like_dom_sf"/>
</dbReference>
<dbReference type="InterPro" id="IPR036645">
    <property type="entry name" value="Elafin-like_sf"/>
</dbReference>
<keyword evidence="16" id="KW-1185">Reference proteome</keyword>
<evidence type="ECO:0000313" key="15">
    <source>
        <dbReference type="EMBL" id="OWF36203.1"/>
    </source>
</evidence>
<dbReference type="SMART" id="SM00289">
    <property type="entry name" value="WR1"/>
    <property type="match status" value="3"/>
</dbReference>
<dbReference type="SUPFAM" id="SSF57256">
    <property type="entry name" value="Elafin-like"/>
    <property type="match status" value="3"/>
</dbReference>
<dbReference type="InterPro" id="IPR008197">
    <property type="entry name" value="WAP_dom"/>
</dbReference>